<dbReference type="SUPFAM" id="SSF55874">
    <property type="entry name" value="ATPase domain of HSP90 chaperone/DNA topoisomerase II/histidine kinase"/>
    <property type="match status" value="1"/>
</dbReference>
<evidence type="ECO:0000256" key="7">
    <source>
        <dbReference type="ARBA" id="ARBA00022777"/>
    </source>
</evidence>
<evidence type="ECO:0000313" key="15">
    <source>
        <dbReference type="Proteomes" id="UP000033393"/>
    </source>
</evidence>
<dbReference type="Pfam" id="PF00672">
    <property type="entry name" value="HAMP"/>
    <property type="match status" value="1"/>
</dbReference>
<dbReference type="InterPro" id="IPR005467">
    <property type="entry name" value="His_kinase_dom"/>
</dbReference>
<dbReference type="InterPro" id="IPR004358">
    <property type="entry name" value="Sig_transdc_His_kin-like_C"/>
</dbReference>
<evidence type="ECO:0000259" key="13">
    <source>
        <dbReference type="PROSITE" id="PS50885"/>
    </source>
</evidence>
<dbReference type="SUPFAM" id="SSF47384">
    <property type="entry name" value="Homodimeric domain of signal transducing histidine kinase"/>
    <property type="match status" value="1"/>
</dbReference>
<dbReference type="FunFam" id="3.30.565.10:FF:000006">
    <property type="entry name" value="Sensor histidine kinase WalK"/>
    <property type="match status" value="1"/>
</dbReference>
<dbReference type="GO" id="GO:0005886">
    <property type="term" value="C:plasma membrane"/>
    <property type="evidence" value="ECO:0007669"/>
    <property type="project" value="UniProtKB-SubCell"/>
</dbReference>
<dbReference type="CDD" id="cd06225">
    <property type="entry name" value="HAMP"/>
    <property type="match status" value="1"/>
</dbReference>
<keyword evidence="11" id="KW-0732">Signal</keyword>
<reference evidence="14 15" key="1">
    <citation type="submission" date="2015-02" db="EMBL/GenBank/DDBJ databases">
        <authorList>
            <person name="Ju K.-S."/>
            <person name="Doroghazi J.R."/>
            <person name="Metcalf W."/>
        </authorList>
    </citation>
    <scope>NUCLEOTIDE SEQUENCE [LARGE SCALE GENOMIC DNA]</scope>
    <source>
        <strain evidence="14 15">NRRL B-16140</strain>
    </source>
</reference>
<dbReference type="EC" id="2.7.13.3" evidence="3"/>
<sequence>MHSVLARLLAASVLVAICSITATAWLAAQSTSTSIKQELGAALAGDAATYRALITFAVEHRGWDGVTLPPGNRRLILTTPDRRVIADTGTNLDPGQLPAVPSAVINPLELDLAQAQDAPPDRIDARITGPFQLSDREKGSLAEDWQLYTLRCIGPAAVEQMKTTSWGRPIVNVDRTGPQPSTEACLAAEQRLSTLTLGESAAFNDLGLRVNDCLRQRSLPAEQIKMNAAWQPTASNAECLASARRAQLQPYVAPTALLFVTDAAGRTTQATVVKFDVGRIVLVAAIVLVLTVGVSVVVALRMTRPLRTLTAAAERMQHGEDAQVDVRSRSEIGQLARAFNDMAAHRARIDAQRKAMTSDISHELRNPLGTIRSWLEGARDGVVELDRTTLTALLDEALVLQHLIDDLQDLALADAGELRLHPSPVDLRELFDQLVAAHPSLVAEGGGVVHADPVRLRQILTNLVTNALRYTPSGGTVRLWADGRRITVSDTGSGISAEDLPHVFDRFWRADRSRTRDTGGSGLGLAIVHALVSAHNGTITVESTVGRGTTFTITFPSQKNPAR</sequence>
<dbReference type="Gene3D" id="1.10.287.130">
    <property type="match status" value="1"/>
</dbReference>
<comment type="caution">
    <text evidence="14">The sequence shown here is derived from an EMBL/GenBank/DDBJ whole genome shotgun (WGS) entry which is preliminary data.</text>
</comment>
<dbReference type="PRINTS" id="PR00344">
    <property type="entry name" value="BCTRLSENSOR"/>
</dbReference>
<dbReference type="InterPro" id="IPR003594">
    <property type="entry name" value="HATPase_dom"/>
</dbReference>
<dbReference type="GO" id="GO:0000155">
    <property type="term" value="F:phosphorelay sensor kinase activity"/>
    <property type="evidence" value="ECO:0007669"/>
    <property type="project" value="InterPro"/>
</dbReference>
<dbReference type="Pfam" id="PF00512">
    <property type="entry name" value="HisKA"/>
    <property type="match status" value="1"/>
</dbReference>
<dbReference type="PROSITE" id="PS50109">
    <property type="entry name" value="HIS_KIN"/>
    <property type="match status" value="1"/>
</dbReference>
<keyword evidence="6 10" id="KW-0812">Transmembrane</keyword>
<dbReference type="SMART" id="SM00304">
    <property type="entry name" value="HAMP"/>
    <property type="match status" value="1"/>
</dbReference>
<dbReference type="InterPro" id="IPR003661">
    <property type="entry name" value="HisK_dim/P_dom"/>
</dbReference>
<feature type="domain" description="Histidine kinase" evidence="12">
    <location>
        <begin position="359"/>
        <end position="559"/>
    </location>
</feature>
<proteinExistence type="predicted"/>
<dbReference type="Gene3D" id="6.10.340.10">
    <property type="match status" value="1"/>
</dbReference>
<dbReference type="OrthoDB" id="9757990at2"/>
<accession>A0A0F0GRJ6</accession>
<dbReference type="SMART" id="SM00387">
    <property type="entry name" value="HATPase_c"/>
    <property type="match status" value="1"/>
</dbReference>
<name>A0A0F0GRJ6_LENAE</name>
<keyword evidence="8 10" id="KW-1133">Transmembrane helix</keyword>
<protein>
    <recommendedName>
        <fullName evidence="3">histidine kinase</fullName>
        <ecNumber evidence="3">2.7.13.3</ecNumber>
    </recommendedName>
</protein>
<feature type="chain" id="PRO_5038477129" description="histidine kinase" evidence="11">
    <location>
        <begin position="25"/>
        <end position="563"/>
    </location>
</feature>
<evidence type="ECO:0000256" key="9">
    <source>
        <dbReference type="ARBA" id="ARBA00023012"/>
    </source>
</evidence>
<evidence type="ECO:0000256" key="10">
    <source>
        <dbReference type="SAM" id="Phobius"/>
    </source>
</evidence>
<comment type="catalytic activity">
    <reaction evidence="1">
        <text>ATP + protein L-histidine = ADP + protein N-phospho-L-histidine.</text>
        <dbReference type="EC" id="2.7.13.3"/>
    </reaction>
</comment>
<evidence type="ECO:0000259" key="12">
    <source>
        <dbReference type="PROSITE" id="PS50109"/>
    </source>
</evidence>
<evidence type="ECO:0000256" key="1">
    <source>
        <dbReference type="ARBA" id="ARBA00000085"/>
    </source>
</evidence>
<dbReference type="InterPro" id="IPR036890">
    <property type="entry name" value="HATPase_C_sf"/>
</dbReference>
<keyword evidence="10" id="KW-0472">Membrane</keyword>
<dbReference type="Proteomes" id="UP000033393">
    <property type="component" value="Unassembled WGS sequence"/>
</dbReference>
<keyword evidence="15" id="KW-1185">Reference proteome</keyword>
<dbReference type="Gene3D" id="3.30.565.10">
    <property type="entry name" value="Histidine kinase-like ATPase, C-terminal domain"/>
    <property type="match status" value="1"/>
</dbReference>
<evidence type="ECO:0000256" key="2">
    <source>
        <dbReference type="ARBA" id="ARBA00004236"/>
    </source>
</evidence>
<feature type="domain" description="HAMP" evidence="13">
    <location>
        <begin position="300"/>
        <end position="351"/>
    </location>
</feature>
<dbReference type="RefSeq" id="WP_045315224.1">
    <property type="nucleotide sequence ID" value="NZ_JYJG01000265.1"/>
</dbReference>
<keyword evidence="7" id="KW-0418">Kinase</keyword>
<dbReference type="PATRIC" id="fig|68170.10.peg.8027"/>
<keyword evidence="4" id="KW-0597">Phosphoprotein</keyword>
<dbReference type="AlphaFoldDB" id="A0A0F0GRJ6"/>
<dbReference type="CDD" id="cd16922">
    <property type="entry name" value="HATPase_EvgS-ArcB-TorS-like"/>
    <property type="match status" value="1"/>
</dbReference>
<evidence type="ECO:0000256" key="3">
    <source>
        <dbReference type="ARBA" id="ARBA00012438"/>
    </source>
</evidence>
<evidence type="ECO:0000256" key="6">
    <source>
        <dbReference type="ARBA" id="ARBA00022692"/>
    </source>
</evidence>
<dbReference type="CDD" id="cd00082">
    <property type="entry name" value="HisKA"/>
    <property type="match status" value="1"/>
</dbReference>
<feature type="transmembrane region" description="Helical" evidence="10">
    <location>
        <begin position="280"/>
        <end position="300"/>
    </location>
</feature>
<dbReference type="Pfam" id="PF02518">
    <property type="entry name" value="HATPase_c"/>
    <property type="match status" value="1"/>
</dbReference>
<dbReference type="SMART" id="SM00388">
    <property type="entry name" value="HisKA"/>
    <property type="match status" value="1"/>
</dbReference>
<evidence type="ECO:0000256" key="5">
    <source>
        <dbReference type="ARBA" id="ARBA00022679"/>
    </source>
</evidence>
<gene>
    <name evidence="14" type="ORF">UK23_30920</name>
</gene>
<dbReference type="PANTHER" id="PTHR43711">
    <property type="entry name" value="TWO-COMPONENT HISTIDINE KINASE"/>
    <property type="match status" value="1"/>
</dbReference>
<keyword evidence="5" id="KW-0808">Transferase</keyword>
<feature type="signal peptide" evidence="11">
    <location>
        <begin position="1"/>
        <end position="24"/>
    </location>
</feature>
<dbReference type="PANTHER" id="PTHR43711:SF1">
    <property type="entry name" value="HISTIDINE KINASE 1"/>
    <property type="match status" value="1"/>
</dbReference>
<dbReference type="InterPro" id="IPR036097">
    <property type="entry name" value="HisK_dim/P_sf"/>
</dbReference>
<organism evidence="14 15">
    <name type="scientific">Lentzea aerocolonigenes</name>
    <name type="common">Lechevalieria aerocolonigenes</name>
    <name type="synonym">Saccharothrix aerocolonigenes</name>
    <dbReference type="NCBI Taxonomy" id="68170"/>
    <lineage>
        <taxon>Bacteria</taxon>
        <taxon>Bacillati</taxon>
        <taxon>Actinomycetota</taxon>
        <taxon>Actinomycetes</taxon>
        <taxon>Pseudonocardiales</taxon>
        <taxon>Pseudonocardiaceae</taxon>
        <taxon>Lentzea</taxon>
    </lineage>
</organism>
<dbReference type="InterPro" id="IPR003660">
    <property type="entry name" value="HAMP_dom"/>
</dbReference>
<evidence type="ECO:0000256" key="4">
    <source>
        <dbReference type="ARBA" id="ARBA00022553"/>
    </source>
</evidence>
<dbReference type="InterPro" id="IPR050736">
    <property type="entry name" value="Sensor_HK_Regulatory"/>
</dbReference>
<dbReference type="SUPFAM" id="SSF158472">
    <property type="entry name" value="HAMP domain-like"/>
    <property type="match status" value="1"/>
</dbReference>
<evidence type="ECO:0000256" key="8">
    <source>
        <dbReference type="ARBA" id="ARBA00022989"/>
    </source>
</evidence>
<evidence type="ECO:0000313" key="14">
    <source>
        <dbReference type="EMBL" id="KJK44018.1"/>
    </source>
</evidence>
<comment type="subcellular location">
    <subcellularLocation>
        <location evidence="2">Cell membrane</location>
    </subcellularLocation>
</comment>
<dbReference type="PROSITE" id="PS50885">
    <property type="entry name" value="HAMP"/>
    <property type="match status" value="1"/>
</dbReference>
<evidence type="ECO:0000256" key="11">
    <source>
        <dbReference type="SAM" id="SignalP"/>
    </source>
</evidence>
<keyword evidence="9" id="KW-0902">Two-component regulatory system</keyword>
<dbReference type="EMBL" id="JYJG01000265">
    <property type="protein sequence ID" value="KJK44018.1"/>
    <property type="molecule type" value="Genomic_DNA"/>
</dbReference>